<dbReference type="PANTHER" id="PTHR10587:SF133">
    <property type="entry name" value="CHITIN DEACETYLASE 1-RELATED"/>
    <property type="match status" value="1"/>
</dbReference>
<evidence type="ECO:0000256" key="1">
    <source>
        <dbReference type="ARBA" id="ARBA00022723"/>
    </source>
</evidence>
<reference evidence="5 6" key="1">
    <citation type="submission" date="2016-07" db="EMBL/GenBank/DDBJ databases">
        <title>Pervasive Adenine N6-methylation of Active Genes in Fungi.</title>
        <authorList>
            <consortium name="DOE Joint Genome Institute"/>
            <person name="Mondo S.J."/>
            <person name="Dannebaum R.O."/>
            <person name="Kuo R.C."/>
            <person name="Labutti K."/>
            <person name="Haridas S."/>
            <person name="Kuo A."/>
            <person name="Salamov A."/>
            <person name="Ahrendt S.R."/>
            <person name="Lipzen A."/>
            <person name="Sullivan W."/>
            <person name="Andreopoulos W.B."/>
            <person name="Clum A."/>
            <person name="Lindquist E."/>
            <person name="Daum C."/>
            <person name="Ramamoorthy G.K."/>
            <person name="Gryganskyi A."/>
            <person name="Culley D."/>
            <person name="Magnuson J.K."/>
            <person name="James T.Y."/>
            <person name="O'Malley M.A."/>
            <person name="Stajich J.E."/>
            <person name="Spatafora J.W."/>
            <person name="Visel A."/>
            <person name="Grigoriev I.V."/>
        </authorList>
    </citation>
    <scope>NUCLEOTIDE SEQUENCE [LARGE SCALE GENOMIC DNA]</scope>
    <source>
        <strain evidence="5 6">CBS 931.73</strain>
    </source>
</reference>
<dbReference type="GO" id="GO:0046872">
    <property type="term" value="F:metal ion binding"/>
    <property type="evidence" value="ECO:0007669"/>
    <property type="project" value="UniProtKB-KW"/>
</dbReference>
<gene>
    <name evidence="5" type="ORF">K493DRAFT_313679</name>
</gene>
<evidence type="ECO:0000256" key="2">
    <source>
        <dbReference type="ARBA" id="ARBA00022801"/>
    </source>
</evidence>
<dbReference type="InterPro" id="IPR002509">
    <property type="entry name" value="NODB_dom"/>
</dbReference>
<dbReference type="GO" id="GO:0005975">
    <property type="term" value="P:carbohydrate metabolic process"/>
    <property type="evidence" value="ECO:0007669"/>
    <property type="project" value="InterPro"/>
</dbReference>
<dbReference type="Gene3D" id="3.20.20.370">
    <property type="entry name" value="Glycoside hydrolase/deacetylase"/>
    <property type="match status" value="1"/>
</dbReference>
<dbReference type="Pfam" id="PF01522">
    <property type="entry name" value="Polysacc_deac_1"/>
    <property type="match status" value="1"/>
</dbReference>
<dbReference type="EMBL" id="MCFE01000115">
    <property type="protein sequence ID" value="ORX98343.1"/>
    <property type="molecule type" value="Genomic_DNA"/>
</dbReference>
<dbReference type="GO" id="GO:0009272">
    <property type="term" value="P:fungal-type cell wall biogenesis"/>
    <property type="evidence" value="ECO:0007669"/>
    <property type="project" value="UniProtKB-ARBA"/>
</dbReference>
<dbReference type="GO" id="GO:0016020">
    <property type="term" value="C:membrane"/>
    <property type="evidence" value="ECO:0007669"/>
    <property type="project" value="TreeGrafter"/>
</dbReference>
<feature type="signal peptide" evidence="3">
    <location>
        <begin position="1"/>
        <end position="19"/>
    </location>
</feature>
<sequence length="338" mass="36375">MLFQASALLFFASVSQIVAQVPLAPINAAWTKQYDLSQVPNIATKPVGTGICASTSCGPDECDKCWESCGNCPRQEDVYGCKKGEWALSFDDGPEESTSELLDILDAAKVKVTLLMIGSQVVKFPQIVKRAYDAGHLIAQHTWSHPHLMTLSNEQIVAELRATEDAIFNVTGVKTAYIRPPFGEADDRVKAVFKAMGYHNLLWNMDTLDWDIVAKKQDPSKILDSFQNAITKGTVLNAHNDPGFISLQHDIHIATVKEVPRIEALLAANGFHFVLANSCINAPMYQAEISAPHSSAGVASSTSISPSATINSHSGASTSRVAGALMALSVISAVLSHL</sequence>
<keyword evidence="6" id="KW-1185">Reference proteome</keyword>
<comment type="caution">
    <text evidence="5">The sequence shown here is derived from an EMBL/GenBank/DDBJ whole genome shotgun (WGS) entry which is preliminary data.</text>
</comment>
<keyword evidence="1" id="KW-0479">Metal-binding</keyword>
<evidence type="ECO:0000256" key="3">
    <source>
        <dbReference type="SAM" id="SignalP"/>
    </source>
</evidence>
<dbReference type="InterPro" id="IPR011330">
    <property type="entry name" value="Glyco_hydro/deAcase_b/a-brl"/>
</dbReference>
<dbReference type="Proteomes" id="UP000193498">
    <property type="component" value="Unassembled WGS sequence"/>
</dbReference>
<protein>
    <submittedName>
        <fullName evidence="5">Glycoside hydrolase/deacetylase</fullName>
    </submittedName>
</protein>
<proteinExistence type="predicted"/>
<evidence type="ECO:0000313" key="5">
    <source>
        <dbReference type="EMBL" id="ORX98343.1"/>
    </source>
</evidence>
<evidence type="ECO:0000259" key="4">
    <source>
        <dbReference type="PROSITE" id="PS51677"/>
    </source>
</evidence>
<dbReference type="STRING" id="1314790.A0A1Y1YKH8"/>
<feature type="chain" id="PRO_5012643747" evidence="3">
    <location>
        <begin position="20"/>
        <end position="338"/>
    </location>
</feature>
<dbReference type="AlphaFoldDB" id="A0A1Y1YKH8"/>
<dbReference type="PANTHER" id="PTHR10587">
    <property type="entry name" value="GLYCOSYL TRANSFERASE-RELATED"/>
    <property type="match status" value="1"/>
</dbReference>
<keyword evidence="2 5" id="KW-0378">Hydrolase</keyword>
<dbReference type="InParanoid" id="A0A1Y1YKH8"/>
<dbReference type="SUPFAM" id="SSF88713">
    <property type="entry name" value="Glycoside hydrolase/deacetylase"/>
    <property type="match status" value="1"/>
</dbReference>
<keyword evidence="3" id="KW-0732">Signal</keyword>
<evidence type="ECO:0000313" key="6">
    <source>
        <dbReference type="Proteomes" id="UP000193498"/>
    </source>
</evidence>
<name>A0A1Y1YKH8_9FUNG</name>
<dbReference type="GO" id="GO:0004099">
    <property type="term" value="F:chitin deacetylase activity"/>
    <property type="evidence" value="ECO:0007669"/>
    <property type="project" value="TreeGrafter"/>
</dbReference>
<feature type="domain" description="NodB homology" evidence="4">
    <location>
        <begin position="84"/>
        <end position="274"/>
    </location>
</feature>
<dbReference type="InterPro" id="IPR050248">
    <property type="entry name" value="Polysacc_deacetylase_ArnD"/>
</dbReference>
<dbReference type="PROSITE" id="PS51677">
    <property type="entry name" value="NODB"/>
    <property type="match status" value="1"/>
</dbReference>
<organism evidence="5 6">
    <name type="scientific">Basidiobolus meristosporus CBS 931.73</name>
    <dbReference type="NCBI Taxonomy" id="1314790"/>
    <lineage>
        <taxon>Eukaryota</taxon>
        <taxon>Fungi</taxon>
        <taxon>Fungi incertae sedis</taxon>
        <taxon>Zoopagomycota</taxon>
        <taxon>Entomophthoromycotina</taxon>
        <taxon>Basidiobolomycetes</taxon>
        <taxon>Basidiobolales</taxon>
        <taxon>Basidiobolaceae</taxon>
        <taxon>Basidiobolus</taxon>
    </lineage>
</organism>
<accession>A0A1Y1YKH8</accession>
<dbReference type="OrthoDB" id="2125469at2759"/>